<comment type="caution">
    <text evidence="6">The sequence shown here is derived from an EMBL/GenBank/DDBJ whole genome shotgun (WGS) entry which is preliminary data.</text>
</comment>
<dbReference type="RefSeq" id="WP_007538240.1">
    <property type="nucleotide sequence ID" value="NZ_HF536773.1"/>
</dbReference>
<sequence>MEADELLFQLKEIPVPMVYATYRIIRDCNEEFCRLFGYRGSELIGRSFARLYPKHADFVRTGKMWQENMRGGQVYYDERIMISSDGRRFWCQVHGRTRHATDPFAKAIYCFQPIARKVAEIRFRLTDRQFQIVALVAQGKTNASIGRELRLSVRTIESHRARIMKTWGFKNTAELIAAFSNQNSE</sequence>
<dbReference type="PANTHER" id="PTHR44688:SF16">
    <property type="entry name" value="DNA-BINDING TRANSCRIPTIONAL ACTIVATOR DEVR_DOSR"/>
    <property type="match status" value="1"/>
</dbReference>
<keyword evidence="2" id="KW-0238">DNA-binding</keyword>
<dbReference type="InterPro" id="IPR000014">
    <property type="entry name" value="PAS"/>
</dbReference>
<gene>
    <name evidence="6" type="ORF">BN77_p11566</name>
</gene>
<evidence type="ECO:0000313" key="6">
    <source>
        <dbReference type="EMBL" id="CCM78871.1"/>
    </source>
</evidence>
<dbReference type="GO" id="GO:0003677">
    <property type="term" value="F:DNA binding"/>
    <property type="evidence" value="ECO:0007669"/>
    <property type="project" value="UniProtKB-KW"/>
</dbReference>
<organism evidence="6 7">
    <name type="scientific">Rhizobium mesoamericanum STM3625</name>
    <dbReference type="NCBI Taxonomy" id="1211777"/>
    <lineage>
        <taxon>Bacteria</taxon>
        <taxon>Pseudomonadati</taxon>
        <taxon>Pseudomonadota</taxon>
        <taxon>Alphaproteobacteria</taxon>
        <taxon>Hyphomicrobiales</taxon>
        <taxon>Rhizobiaceae</taxon>
        <taxon>Rhizobium/Agrobacterium group</taxon>
        <taxon>Rhizobium</taxon>
    </lineage>
</organism>
<accession>K0PQF6</accession>
<dbReference type="PROSITE" id="PS50112">
    <property type="entry name" value="PAS"/>
    <property type="match status" value="1"/>
</dbReference>
<dbReference type="PROSITE" id="PS50043">
    <property type="entry name" value="HTH_LUXR_2"/>
    <property type="match status" value="1"/>
</dbReference>
<dbReference type="EMBL" id="CANI01000039">
    <property type="protein sequence ID" value="CCM78871.1"/>
    <property type="molecule type" value="Genomic_DNA"/>
</dbReference>
<keyword evidence="1" id="KW-0805">Transcription regulation</keyword>
<keyword evidence="7" id="KW-1185">Reference proteome</keyword>
<evidence type="ECO:0000256" key="1">
    <source>
        <dbReference type="ARBA" id="ARBA00023015"/>
    </source>
</evidence>
<reference evidence="6 7" key="1">
    <citation type="journal article" date="2013" name="Genome Announc.">
        <title>Draft Genome Sequence of Rhizobium mesoamericanum STM3625, a Nitrogen-Fixing Symbiont of Mimosa pudica Isolated in French Guiana (South America).</title>
        <authorList>
            <person name="Moulin L."/>
            <person name="Mornico D."/>
            <person name="Melkonian R."/>
            <person name="Klonowska A."/>
        </authorList>
    </citation>
    <scope>NUCLEOTIDE SEQUENCE [LARGE SCALE GENOMIC DNA]</scope>
    <source>
        <strain evidence="6 7">STM3625</strain>
    </source>
</reference>
<feature type="domain" description="HTH luxR-type" evidence="4">
    <location>
        <begin position="118"/>
        <end position="183"/>
    </location>
</feature>
<evidence type="ECO:0000313" key="7">
    <source>
        <dbReference type="Proteomes" id="UP000009319"/>
    </source>
</evidence>
<dbReference type="NCBIfam" id="TIGR00229">
    <property type="entry name" value="sensory_box"/>
    <property type="match status" value="1"/>
</dbReference>
<dbReference type="SUPFAM" id="SSF46894">
    <property type="entry name" value="C-terminal effector domain of the bipartite response regulators"/>
    <property type="match status" value="1"/>
</dbReference>
<feature type="domain" description="PAS" evidence="5">
    <location>
        <begin position="29"/>
        <end position="72"/>
    </location>
</feature>
<dbReference type="InterPro" id="IPR036388">
    <property type="entry name" value="WH-like_DNA-bd_sf"/>
</dbReference>
<dbReference type="Proteomes" id="UP000009319">
    <property type="component" value="Unassembled WGS sequence"/>
</dbReference>
<keyword evidence="3" id="KW-0804">Transcription</keyword>
<dbReference type="Pfam" id="PF13426">
    <property type="entry name" value="PAS_9"/>
    <property type="match status" value="1"/>
</dbReference>
<dbReference type="Gene3D" id="3.30.450.20">
    <property type="entry name" value="PAS domain"/>
    <property type="match status" value="1"/>
</dbReference>
<protein>
    <submittedName>
        <fullName evidence="6">Transcriptional regulator, LuxR family</fullName>
    </submittedName>
</protein>
<dbReference type="PANTHER" id="PTHR44688">
    <property type="entry name" value="DNA-BINDING TRANSCRIPTIONAL ACTIVATOR DEVR_DOSR"/>
    <property type="match status" value="1"/>
</dbReference>
<dbReference type="GO" id="GO:0006355">
    <property type="term" value="P:regulation of DNA-templated transcription"/>
    <property type="evidence" value="ECO:0007669"/>
    <property type="project" value="InterPro"/>
</dbReference>
<dbReference type="InterPro" id="IPR016032">
    <property type="entry name" value="Sig_transdc_resp-reg_C-effctor"/>
</dbReference>
<evidence type="ECO:0000256" key="3">
    <source>
        <dbReference type="ARBA" id="ARBA00023163"/>
    </source>
</evidence>
<evidence type="ECO:0000259" key="4">
    <source>
        <dbReference type="PROSITE" id="PS50043"/>
    </source>
</evidence>
<dbReference type="CDD" id="cd00130">
    <property type="entry name" value="PAS"/>
    <property type="match status" value="1"/>
</dbReference>
<dbReference type="eggNOG" id="COG2197">
    <property type="taxonomic scope" value="Bacteria"/>
</dbReference>
<dbReference type="Pfam" id="PF00196">
    <property type="entry name" value="GerE"/>
    <property type="match status" value="1"/>
</dbReference>
<dbReference type="HOGENOM" id="CLU_105330_0_0_5"/>
<dbReference type="PRINTS" id="PR00038">
    <property type="entry name" value="HTHLUXR"/>
</dbReference>
<dbReference type="CDD" id="cd06170">
    <property type="entry name" value="LuxR_C_like"/>
    <property type="match status" value="1"/>
</dbReference>
<proteinExistence type="predicted"/>
<dbReference type="InterPro" id="IPR000792">
    <property type="entry name" value="Tscrpt_reg_LuxR_C"/>
</dbReference>
<evidence type="ECO:0000256" key="2">
    <source>
        <dbReference type="ARBA" id="ARBA00023125"/>
    </source>
</evidence>
<dbReference type="SUPFAM" id="SSF55785">
    <property type="entry name" value="PYP-like sensor domain (PAS domain)"/>
    <property type="match status" value="1"/>
</dbReference>
<dbReference type="STRING" id="1211777.BN77_p11566"/>
<evidence type="ECO:0000259" key="5">
    <source>
        <dbReference type="PROSITE" id="PS50112"/>
    </source>
</evidence>
<dbReference type="InterPro" id="IPR035965">
    <property type="entry name" value="PAS-like_dom_sf"/>
</dbReference>
<dbReference type="SMART" id="SM00421">
    <property type="entry name" value="HTH_LUXR"/>
    <property type="match status" value="1"/>
</dbReference>
<name>K0PQF6_9HYPH</name>
<dbReference type="Gene3D" id="1.10.10.10">
    <property type="entry name" value="Winged helix-like DNA-binding domain superfamily/Winged helix DNA-binding domain"/>
    <property type="match status" value="1"/>
</dbReference>
<dbReference type="AlphaFoldDB" id="K0PQF6"/>